<dbReference type="InterPro" id="IPR031635">
    <property type="entry name" value="NTRK_LRRCT"/>
</dbReference>
<dbReference type="Pfam" id="PF13927">
    <property type="entry name" value="Ig_3"/>
    <property type="match status" value="1"/>
</dbReference>
<dbReference type="PROSITE" id="PS50835">
    <property type="entry name" value="IG_LIKE"/>
    <property type="match status" value="1"/>
</dbReference>
<gene>
    <name evidence="3" type="primary">LOC106556118</name>
</gene>
<evidence type="ECO:0000313" key="2">
    <source>
        <dbReference type="Proteomes" id="UP000504617"/>
    </source>
</evidence>
<feature type="non-terminal residue" evidence="3">
    <location>
        <position position="233"/>
    </location>
</feature>
<name>A0A6I9Z0P0_9SAUR</name>
<dbReference type="Gene3D" id="2.60.40.10">
    <property type="entry name" value="Immunoglobulins"/>
    <property type="match status" value="1"/>
</dbReference>
<reference evidence="3" key="1">
    <citation type="submission" date="2025-08" db="UniProtKB">
        <authorList>
            <consortium name="RefSeq"/>
        </authorList>
    </citation>
    <scope>IDENTIFICATION</scope>
    <source>
        <tissue evidence="3">Skeletal muscle</tissue>
    </source>
</reference>
<dbReference type="OrthoDB" id="3256376at2759"/>
<evidence type="ECO:0000313" key="3">
    <source>
        <dbReference type="RefSeq" id="XP_013930563.1"/>
    </source>
</evidence>
<dbReference type="KEGG" id="tsr:106556118"/>
<dbReference type="SUPFAM" id="SSF48726">
    <property type="entry name" value="Immunoglobulin"/>
    <property type="match status" value="1"/>
</dbReference>
<dbReference type="GeneID" id="106556118"/>
<dbReference type="Gene3D" id="3.80.10.10">
    <property type="entry name" value="Ribonuclease Inhibitor"/>
    <property type="match status" value="1"/>
</dbReference>
<dbReference type="InterPro" id="IPR036179">
    <property type="entry name" value="Ig-like_dom_sf"/>
</dbReference>
<keyword evidence="2" id="KW-1185">Reference proteome</keyword>
<feature type="domain" description="Ig-like" evidence="1">
    <location>
        <begin position="190"/>
        <end position="233"/>
    </location>
</feature>
<dbReference type="InterPro" id="IPR007110">
    <property type="entry name" value="Ig-like_dom"/>
</dbReference>
<dbReference type="AlphaFoldDB" id="A0A6I9Z0P0"/>
<dbReference type="InterPro" id="IPR032675">
    <property type="entry name" value="LRR_dom_sf"/>
</dbReference>
<dbReference type="Proteomes" id="UP000504617">
    <property type="component" value="Unplaced"/>
</dbReference>
<organism evidence="2 3">
    <name type="scientific">Thamnophis sirtalis</name>
    <dbReference type="NCBI Taxonomy" id="35019"/>
    <lineage>
        <taxon>Eukaryota</taxon>
        <taxon>Metazoa</taxon>
        <taxon>Chordata</taxon>
        <taxon>Craniata</taxon>
        <taxon>Vertebrata</taxon>
        <taxon>Euteleostomi</taxon>
        <taxon>Lepidosauria</taxon>
        <taxon>Squamata</taxon>
        <taxon>Bifurcata</taxon>
        <taxon>Unidentata</taxon>
        <taxon>Episquamata</taxon>
        <taxon>Toxicofera</taxon>
        <taxon>Serpentes</taxon>
        <taxon>Colubroidea</taxon>
        <taxon>Colubridae</taxon>
        <taxon>Natricinae</taxon>
        <taxon>Thamnophis</taxon>
    </lineage>
</organism>
<proteinExistence type="predicted"/>
<dbReference type="SUPFAM" id="SSF52058">
    <property type="entry name" value="L domain-like"/>
    <property type="match status" value="1"/>
</dbReference>
<dbReference type="RefSeq" id="XP_013930563.1">
    <property type="nucleotide sequence ID" value="XM_014075088.1"/>
</dbReference>
<protein>
    <submittedName>
        <fullName evidence="3">BDNF/NT-3 growth factors receptor-like</fullName>
    </submittedName>
</protein>
<evidence type="ECO:0000259" key="1">
    <source>
        <dbReference type="PROSITE" id="PS50835"/>
    </source>
</evidence>
<accession>A0A6I9Z0P0</accession>
<dbReference type="InterPro" id="IPR013783">
    <property type="entry name" value="Ig-like_fold"/>
</dbReference>
<sequence length="233" mass="26409">MGSSPRAWWCWRWRQRRLQGSPRATATGFWSLCWLMLGAWRGLLASACPTSCACSPERIWCSEAAASLVSFPVLGKRSEREKVTDIYIANQRDLESINEIDVGLYTGLRNLTVVDSGLKFVSRQAFLKNINLQYMTLDGNPFKCSCDIMWIKVFQETKFPKAETQDFYCINDYNQRISLLEKPVPNCGMPSVKLNTQNLTVVEGKTITLYCEATGSPSPTIAWVFNNIVSKHE</sequence>
<dbReference type="Pfam" id="PF16920">
    <property type="entry name" value="LRRCT_2"/>
    <property type="match status" value="1"/>
</dbReference>